<dbReference type="RefSeq" id="WP_138622680.1">
    <property type="nucleotide sequence ID" value="NZ_SZVP01000007.1"/>
</dbReference>
<accession>A0A8H2JLY8</accession>
<dbReference type="InterPro" id="IPR016181">
    <property type="entry name" value="Acyl_CoA_acyltransferase"/>
</dbReference>
<name>A0A8H2JLY8_9GAMM</name>
<dbReference type="EMBL" id="SZVP01000007">
    <property type="protein sequence ID" value="TMM45273.1"/>
    <property type="molecule type" value="Genomic_DNA"/>
</dbReference>
<dbReference type="Pfam" id="PF13480">
    <property type="entry name" value="Acetyltransf_6"/>
    <property type="match status" value="1"/>
</dbReference>
<keyword evidence="2" id="KW-0808">Transferase</keyword>
<proteinExistence type="predicted"/>
<dbReference type="InterPro" id="IPR038740">
    <property type="entry name" value="BioF2-like_GNAT_dom"/>
</dbReference>
<dbReference type="Proteomes" id="UP000307702">
    <property type="component" value="Unassembled WGS sequence"/>
</dbReference>
<evidence type="ECO:0000313" key="2">
    <source>
        <dbReference type="EMBL" id="TMM45273.1"/>
    </source>
</evidence>
<dbReference type="Gene3D" id="3.40.630.30">
    <property type="match status" value="1"/>
</dbReference>
<dbReference type="AlphaFoldDB" id="A0A8H2JLY8"/>
<evidence type="ECO:0000313" key="3">
    <source>
        <dbReference type="Proteomes" id="UP000307702"/>
    </source>
</evidence>
<keyword evidence="3" id="KW-1185">Reference proteome</keyword>
<evidence type="ECO:0000259" key="1">
    <source>
        <dbReference type="Pfam" id="PF13480"/>
    </source>
</evidence>
<dbReference type="SUPFAM" id="SSF55729">
    <property type="entry name" value="Acyl-CoA N-acyltransferases (Nat)"/>
    <property type="match status" value="1"/>
</dbReference>
<dbReference type="GO" id="GO:0016740">
    <property type="term" value="F:transferase activity"/>
    <property type="evidence" value="ECO:0007669"/>
    <property type="project" value="UniProtKB-KW"/>
</dbReference>
<protein>
    <submittedName>
        <fullName evidence="2">GNAT family N-acetyltransferase</fullName>
    </submittedName>
</protein>
<reference evidence="2 3" key="1">
    <citation type="submission" date="2019-05" db="EMBL/GenBank/DDBJ databases">
        <title>Colwellia ponticola sp. nov., isolated from seawater.</title>
        <authorList>
            <person name="Yoon J.-H."/>
        </authorList>
    </citation>
    <scope>NUCLEOTIDE SEQUENCE [LARGE SCALE GENOMIC DNA]</scope>
    <source>
        <strain evidence="2 3">OISW-25</strain>
    </source>
</reference>
<gene>
    <name evidence="2" type="ORF">FCS21_09280</name>
</gene>
<sequence>MSWEMIPLNSLDNVKHVQSCISNIVDGNRDIEPLHDLNWLLAEDSLNENIFVCFYRNQDDLIAYCVLRKQFRPVKLFLGEYSIFSYPLTRYEMWSNVIFKSGILDVEPITKLFLIYVSEIIGPNEGLSIEGLPVKSFLYKQLLHYNSLHLGKPYLHQSIAMPATYYDYLEQLSNRSRKSILYSQRKAKKDFNVTLLKCDATDKIDNFLDSAIAISKTTYQWNLLGLGLRDREVLKLTLLKWQKQQALCCYILLFDDVPVSFMLGYIYKSTYYYIDVGFNPDWSKYSVGSVLQLEVLEDLYSLALPPISFDFSTGYGEHKARFGNVEQNEINMILLSKTLKNRLRVFTYNMTSKVSDNLVKLVDKLGIKKRLKKILRRIA</sequence>
<organism evidence="2 3">
    <name type="scientific">Colwellia ponticola</name>
    <dbReference type="NCBI Taxonomy" id="2304625"/>
    <lineage>
        <taxon>Bacteria</taxon>
        <taxon>Pseudomonadati</taxon>
        <taxon>Pseudomonadota</taxon>
        <taxon>Gammaproteobacteria</taxon>
        <taxon>Alteromonadales</taxon>
        <taxon>Colwelliaceae</taxon>
        <taxon>Colwellia</taxon>
    </lineage>
</organism>
<feature type="domain" description="BioF2-like acetyltransferase" evidence="1">
    <location>
        <begin position="175"/>
        <end position="319"/>
    </location>
</feature>
<comment type="caution">
    <text evidence="2">The sequence shown here is derived from an EMBL/GenBank/DDBJ whole genome shotgun (WGS) entry which is preliminary data.</text>
</comment>